<proteinExistence type="predicted"/>
<dbReference type="EMBL" id="CP109821">
    <property type="protein sequence ID" value="XAE46984.1"/>
    <property type="molecule type" value="Genomic_DNA"/>
</dbReference>
<accession>A0ABZ3DD70</accession>
<sequence length="114" mass="12529">MQRSNEAYFRAEKTDVKYYLCVAQSRQIIDKTTSYRGRPESVSRVIPDGAHDRGASAAHHDHAQVNLTGPWNVILLSLSKNALFLMRVPLRRAAATVETGAFGTPGTGYVVSPL</sequence>
<evidence type="ECO:0000256" key="1">
    <source>
        <dbReference type="SAM" id="MobiDB-lite"/>
    </source>
</evidence>
<reference evidence="2 3" key="1">
    <citation type="submission" date="2022-10" db="EMBL/GenBank/DDBJ databases">
        <title>Genomic of Burkholderia cepacia PN-1.</title>
        <authorList>
            <person name="Yang Y."/>
            <person name="Guan H."/>
            <person name="Huang J."/>
        </authorList>
    </citation>
    <scope>NUCLEOTIDE SEQUENCE [LARGE SCALE GENOMIC DNA]</scope>
    <source>
        <strain evidence="2 3">PN-1</strain>
    </source>
</reference>
<dbReference type="RefSeq" id="WP_174993498.1">
    <property type="nucleotide sequence ID" value="NZ_CABVPX010000021.1"/>
</dbReference>
<dbReference type="Proteomes" id="UP001448498">
    <property type="component" value="Chromosome 1"/>
</dbReference>
<protein>
    <submittedName>
        <fullName evidence="2">Uncharacterized protein</fullName>
    </submittedName>
</protein>
<feature type="compositionally biased region" description="Basic and acidic residues" evidence="1">
    <location>
        <begin position="49"/>
        <end position="60"/>
    </location>
</feature>
<feature type="region of interest" description="Disordered" evidence="1">
    <location>
        <begin position="40"/>
        <end position="60"/>
    </location>
</feature>
<evidence type="ECO:0000313" key="3">
    <source>
        <dbReference type="Proteomes" id="UP001448498"/>
    </source>
</evidence>
<organism evidence="2 3">
    <name type="scientific">Burkholderia arboris</name>
    <dbReference type="NCBI Taxonomy" id="488730"/>
    <lineage>
        <taxon>Bacteria</taxon>
        <taxon>Pseudomonadati</taxon>
        <taxon>Pseudomonadota</taxon>
        <taxon>Betaproteobacteria</taxon>
        <taxon>Burkholderiales</taxon>
        <taxon>Burkholderiaceae</taxon>
        <taxon>Burkholderia</taxon>
        <taxon>Burkholderia cepacia complex</taxon>
    </lineage>
</organism>
<gene>
    <name evidence="2" type="ORF">OHZ10_11540</name>
</gene>
<name>A0ABZ3DD70_9BURK</name>
<evidence type="ECO:0000313" key="2">
    <source>
        <dbReference type="EMBL" id="XAE46984.1"/>
    </source>
</evidence>
<keyword evidence="3" id="KW-1185">Reference proteome</keyword>